<evidence type="ECO:0000256" key="3">
    <source>
        <dbReference type="ARBA" id="ARBA00022448"/>
    </source>
</evidence>
<name>A0A5D0ELA0_AGGAC</name>
<evidence type="ECO:0000256" key="10">
    <source>
        <dbReference type="ARBA" id="ARBA00023136"/>
    </source>
</evidence>
<feature type="domain" description="ABC transporter" evidence="11">
    <location>
        <begin position="245"/>
        <end position="495"/>
    </location>
</feature>
<dbReference type="AlphaFoldDB" id="A0A5D0ELA0"/>
<evidence type="ECO:0000313" key="15">
    <source>
        <dbReference type="Proteomes" id="UP000072236"/>
    </source>
</evidence>
<evidence type="ECO:0000259" key="11">
    <source>
        <dbReference type="PROSITE" id="PS50893"/>
    </source>
</evidence>
<dbReference type="PANTHER" id="PTHR43790:SF3">
    <property type="entry name" value="D-ALLOSE IMPORT ATP-BINDING PROTEIN ALSA-RELATED"/>
    <property type="match status" value="1"/>
</dbReference>
<keyword evidence="7" id="KW-0547">Nucleotide-binding</keyword>
<keyword evidence="3" id="KW-0813">Transport</keyword>
<dbReference type="EMBL" id="CP012959">
    <property type="protein sequence ID" value="AMQ94651.1"/>
    <property type="molecule type" value="Genomic_DNA"/>
</dbReference>
<evidence type="ECO:0000256" key="4">
    <source>
        <dbReference type="ARBA" id="ARBA00022475"/>
    </source>
</evidence>
<comment type="subcellular location">
    <subcellularLocation>
        <location evidence="2">Cell inner membrane</location>
    </subcellularLocation>
    <subcellularLocation>
        <location evidence="1">Cell membrane</location>
        <topology evidence="1">Peripheral membrane protein</topology>
    </subcellularLocation>
</comment>
<feature type="domain" description="ABC transporter" evidence="11">
    <location>
        <begin position="6"/>
        <end position="242"/>
    </location>
</feature>
<dbReference type="OrthoDB" id="9776369at2"/>
<gene>
    <name evidence="14" type="primary">rbsA</name>
    <name evidence="12" type="ORF">ACT75_09060</name>
    <name evidence="13" type="ORF">CQR80_04615</name>
    <name evidence="14" type="ORF">FXB79_03375</name>
</gene>
<dbReference type="InterPro" id="IPR050107">
    <property type="entry name" value="ABC_carbohydrate_import_ATPase"/>
</dbReference>
<dbReference type="Gene3D" id="3.40.50.300">
    <property type="entry name" value="P-loop containing nucleotide triphosphate hydrolases"/>
    <property type="match status" value="2"/>
</dbReference>
<dbReference type="SMART" id="SM00382">
    <property type="entry name" value="AAA"/>
    <property type="match status" value="2"/>
</dbReference>
<keyword evidence="10" id="KW-0472">Membrane</keyword>
<dbReference type="GO" id="GO:0005886">
    <property type="term" value="C:plasma membrane"/>
    <property type="evidence" value="ECO:0007669"/>
    <property type="project" value="UniProtKB-SubCell"/>
</dbReference>
<evidence type="ECO:0000313" key="13">
    <source>
        <dbReference type="EMBL" id="PHO20782.1"/>
    </source>
</evidence>
<dbReference type="InterPro" id="IPR027417">
    <property type="entry name" value="P-loop_NTPase"/>
</dbReference>
<dbReference type="InterPro" id="IPR003593">
    <property type="entry name" value="AAA+_ATPase"/>
</dbReference>
<keyword evidence="4" id="KW-1003">Cell membrane</keyword>
<dbReference type="PROSITE" id="PS50893">
    <property type="entry name" value="ABC_TRANSPORTER_2"/>
    <property type="match status" value="2"/>
</dbReference>
<dbReference type="FunFam" id="3.40.50.300:FF:000127">
    <property type="entry name" value="Ribose import ATP-binding protein RbsA"/>
    <property type="match status" value="1"/>
</dbReference>
<keyword evidence="9" id="KW-1278">Translocase</keyword>
<dbReference type="GO" id="GO:0005524">
    <property type="term" value="F:ATP binding"/>
    <property type="evidence" value="ECO:0007669"/>
    <property type="project" value="UniProtKB-KW"/>
</dbReference>
<evidence type="ECO:0000313" key="16">
    <source>
        <dbReference type="Proteomes" id="UP000226080"/>
    </source>
</evidence>
<reference evidence="14 17" key="3">
    <citation type="submission" date="2019-08" db="EMBL/GenBank/DDBJ databases">
        <title>Whole genome sequencing of Aggregatibacter actinomycetemcomitans cultured from blood stream infections in Denmark reveals a novel phylogenetic lineage expressing serotype a membrane O polysaccharide.</title>
        <authorList>
            <person name="Nedergaard S."/>
            <person name="Kobel C.M."/>
            <person name="Nielsen M.B."/>
            <person name="Moeller R.T."/>
            <person name="Jensen A.B."/>
            <person name="Noerskov-Lauritsen N."/>
        </authorList>
    </citation>
    <scope>NUCLEOTIDE SEQUENCE [LARGE SCALE GENOMIC DNA]</scope>
    <source>
        <strain evidence="14 17">PN_563</strain>
    </source>
</reference>
<evidence type="ECO:0000256" key="8">
    <source>
        <dbReference type="ARBA" id="ARBA00022840"/>
    </source>
</evidence>
<dbReference type="EMBL" id="VSED01000005">
    <property type="protein sequence ID" value="TYA39529.1"/>
    <property type="molecule type" value="Genomic_DNA"/>
</dbReference>
<dbReference type="Pfam" id="PF00005">
    <property type="entry name" value="ABC_tran"/>
    <property type="match status" value="2"/>
</dbReference>
<dbReference type="NCBIfam" id="NF008030">
    <property type="entry name" value="PRK10762.1"/>
    <property type="match status" value="1"/>
</dbReference>
<evidence type="ECO:0000256" key="7">
    <source>
        <dbReference type="ARBA" id="ARBA00022741"/>
    </source>
</evidence>
<evidence type="ECO:0000313" key="14">
    <source>
        <dbReference type="EMBL" id="TYA39529.1"/>
    </source>
</evidence>
<dbReference type="InterPro" id="IPR017871">
    <property type="entry name" value="ABC_transporter-like_CS"/>
</dbReference>
<dbReference type="KEGG" id="aact:ACT75_09060"/>
<evidence type="ECO:0000256" key="6">
    <source>
        <dbReference type="ARBA" id="ARBA00022737"/>
    </source>
</evidence>
<evidence type="ECO:0000256" key="5">
    <source>
        <dbReference type="ARBA" id="ARBA00022597"/>
    </source>
</evidence>
<sequence>MQQPLLKISGVDKSFPGVKALSNAGLSVYAGHAMALMGENGAGKSTLMKVLTGIYDKDTGSIEYLGKQVAFKGPKDSQEAGISIIHQELNLVGNLTIAENIFLGREFTKPWGAIDWQRMYREADKLLARLGVTHSSQTLCATLSIGEQQMVEIAKALSFESKVIVMDEPTDALTNTETEALFKVIRELKAENRGIVYISHRIKEIFQICDNVTVLRDGQFIGESAVENLDENRLIEMMVGRRLEEQYPRLERAPGEVRLTVNHLSGSGVHDVSFALRSGEILGISGLMGTGRSELMKVLYGALPRESGEVRLNQRAILNRTPQEGLRNGIVYISEDRKGDGLILGMSVKENMSLTALDYFAKTFHIDQAAERMAVDDFILLFNIKTPSREQPIGLLSGGNQQKVAIAKGLMTRPQVLILDEPTRGVDVGAKKEIYQLINQFKGEGMSIILVSSEMPEVLGMSDRILVMREGHISAEFQRADATQEKLLAAAIGKLNSQEAII</sequence>
<keyword evidence="6" id="KW-0677">Repeat</keyword>
<dbReference type="CDD" id="cd03215">
    <property type="entry name" value="ABC_Carb_Monos_II"/>
    <property type="match status" value="1"/>
</dbReference>
<dbReference type="FunFam" id="3.40.50.300:FF:000126">
    <property type="entry name" value="Galactose/methyl galactoside import ATP-binding protein MglA"/>
    <property type="match status" value="1"/>
</dbReference>
<dbReference type="Proteomes" id="UP000323012">
    <property type="component" value="Unassembled WGS sequence"/>
</dbReference>
<keyword evidence="16" id="KW-1185">Reference proteome</keyword>
<dbReference type="GO" id="GO:0016887">
    <property type="term" value="F:ATP hydrolysis activity"/>
    <property type="evidence" value="ECO:0007669"/>
    <property type="project" value="InterPro"/>
</dbReference>
<dbReference type="SUPFAM" id="SSF52540">
    <property type="entry name" value="P-loop containing nucleoside triphosphate hydrolases"/>
    <property type="match status" value="2"/>
</dbReference>
<dbReference type="SMR" id="A0A5D0ELA0"/>
<dbReference type="CDD" id="cd03216">
    <property type="entry name" value="ABC_Carb_Monos_I"/>
    <property type="match status" value="1"/>
</dbReference>
<keyword evidence="5" id="KW-0762">Sugar transport</keyword>
<evidence type="ECO:0000313" key="12">
    <source>
        <dbReference type="EMBL" id="AMQ94651.1"/>
    </source>
</evidence>
<dbReference type="InterPro" id="IPR003439">
    <property type="entry name" value="ABC_transporter-like_ATP-bd"/>
</dbReference>
<organism evidence="14 17">
    <name type="scientific">Aggregatibacter actinomycetemcomitans</name>
    <name type="common">Actinobacillus actinomycetemcomitans</name>
    <name type="synonym">Haemophilus actinomycetemcomitans</name>
    <dbReference type="NCBI Taxonomy" id="714"/>
    <lineage>
        <taxon>Bacteria</taxon>
        <taxon>Pseudomonadati</taxon>
        <taxon>Pseudomonadota</taxon>
        <taxon>Gammaproteobacteria</taxon>
        <taxon>Pasteurellales</taxon>
        <taxon>Pasteurellaceae</taxon>
        <taxon>Aggregatibacter</taxon>
    </lineage>
</organism>
<evidence type="ECO:0000256" key="2">
    <source>
        <dbReference type="ARBA" id="ARBA00004533"/>
    </source>
</evidence>
<reference evidence="12 15" key="1">
    <citation type="submission" date="2015-10" db="EMBL/GenBank/DDBJ databases">
        <title>Tn-seq of a polymicrobial infection.</title>
        <authorList>
            <person name="Stacy A."/>
            <person name="Rumbaugh K.P."/>
            <person name="Whiteley M."/>
        </authorList>
    </citation>
    <scope>NUCLEOTIDE SEQUENCE [LARGE SCALE GENOMIC DNA]</scope>
    <source>
        <strain evidence="12 15">624</strain>
    </source>
</reference>
<protein>
    <submittedName>
        <fullName evidence="14">Ribose ABC transporter ATP-binding protein RbsA</fullName>
    </submittedName>
    <submittedName>
        <fullName evidence="12">Sugar ABC transporter ATP-binding protein</fullName>
    </submittedName>
</protein>
<evidence type="ECO:0000256" key="1">
    <source>
        <dbReference type="ARBA" id="ARBA00004202"/>
    </source>
</evidence>
<dbReference type="Proteomes" id="UP000226080">
    <property type="component" value="Unassembled WGS sequence"/>
</dbReference>
<dbReference type="Proteomes" id="UP000072236">
    <property type="component" value="Chromosome"/>
</dbReference>
<accession>A0A5D0ELA0</accession>
<evidence type="ECO:0000313" key="17">
    <source>
        <dbReference type="Proteomes" id="UP000323012"/>
    </source>
</evidence>
<keyword evidence="8 14" id="KW-0067">ATP-binding</keyword>
<dbReference type="EMBL" id="PCGW01000007">
    <property type="protein sequence ID" value="PHO20782.1"/>
    <property type="molecule type" value="Genomic_DNA"/>
</dbReference>
<reference evidence="13 16" key="2">
    <citation type="submission" date="2017-10" db="EMBL/GenBank/DDBJ databases">
        <title>Draft genome sequences of Aggregatibacter actinomycetemcomitans strains 310a and 310b.</title>
        <authorList>
            <person name="May A.C."/>
            <person name="Ohta H."/>
            <person name="Maeda H."/>
            <person name="Kokeguchi S."/>
            <person name="Cugini C."/>
        </authorList>
    </citation>
    <scope>NUCLEOTIDE SEQUENCE [LARGE SCALE GENOMIC DNA]</scope>
    <source>
        <strain evidence="13 16">310b</strain>
    </source>
</reference>
<dbReference type="GO" id="GO:0015749">
    <property type="term" value="P:monosaccharide transmembrane transport"/>
    <property type="evidence" value="ECO:0007669"/>
    <property type="project" value="UniProtKB-ARBA"/>
</dbReference>
<evidence type="ECO:0000256" key="9">
    <source>
        <dbReference type="ARBA" id="ARBA00022967"/>
    </source>
</evidence>
<dbReference type="PANTHER" id="PTHR43790">
    <property type="entry name" value="CARBOHYDRATE TRANSPORT ATP-BINDING PROTEIN MG119-RELATED"/>
    <property type="match status" value="1"/>
</dbReference>
<proteinExistence type="predicted"/>
<dbReference type="PROSITE" id="PS00211">
    <property type="entry name" value="ABC_TRANSPORTER_1"/>
    <property type="match status" value="1"/>
</dbReference>
<dbReference type="RefSeq" id="WP_005543054.1">
    <property type="nucleotide sequence ID" value="NZ_CP012959.1"/>
</dbReference>